<dbReference type="InterPro" id="IPR042089">
    <property type="entry name" value="Peptidase_M13_dom_2"/>
</dbReference>
<evidence type="ECO:0000259" key="9">
    <source>
        <dbReference type="Pfam" id="PF01431"/>
    </source>
</evidence>
<evidence type="ECO:0000259" key="10">
    <source>
        <dbReference type="Pfam" id="PF05649"/>
    </source>
</evidence>
<dbReference type="InterPro" id="IPR018497">
    <property type="entry name" value="Peptidase_M13_C"/>
</dbReference>
<keyword evidence="7" id="KW-0482">Metalloprotease</keyword>
<dbReference type="PANTHER" id="PTHR11733">
    <property type="entry name" value="ZINC METALLOPROTEASE FAMILY M13 NEPRILYSIN-RELATED"/>
    <property type="match status" value="1"/>
</dbReference>
<dbReference type="PANTHER" id="PTHR11733:SF167">
    <property type="entry name" value="FI17812P1-RELATED"/>
    <property type="match status" value="1"/>
</dbReference>
<evidence type="ECO:0000256" key="1">
    <source>
        <dbReference type="ARBA" id="ARBA00001947"/>
    </source>
</evidence>
<keyword evidence="4" id="KW-0479">Metal-binding</keyword>
<dbReference type="GO" id="GO:0004222">
    <property type="term" value="F:metalloendopeptidase activity"/>
    <property type="evidence" value="ECO:0007669"/>
    <property type="project" value="InterPro"/>
</dbReference>
<sequence>MTRIRLMAACSACIVVALTGGAASAQDASAQNASDQHSHGMAGAAHSPFGAWGFDLAGRDTSVKPGDDFNEYANGTYLRTTEIPADKSRFGPFDVLYENAQSQLKSIIETSAANPANENARKVGALYASFMDEAKIEQLGATPLAADLAAVKAVTDHAGMARLMGESHSGFGGSLFGIDVFEDLKNPNLNSAYLGQGSLGLPDRDYYLKPDFAAQREAYLAYLTTTLTAIGWADPAKTAADILAFETKVADKQWTTVERRQIDKLYNPAKASDLATLAPGFDWAGFLAGAQVSDVDTLVLMENTAIPAIAQVFADTPIETLKAWQAFNVVDQASPYLSKAFVDARFDFRGKTLRGQPENRPRWNRGVALVDGQLGEVLAQEYVRLHFPASSKAQMEALVGNIRDAMTERLKTLDWMSEPTREQALYKMSKFGVKIGYPDKWRSYDGLELKADDLYGNVERSSAFEWAYKRGKIGKPVDPLEWGMTPQTVNAYYNPPRNEIVFPAAILQAPFFDPNADPAVNYGGIGAVIGHEITHGFDDQGRKSDGDGVLRDWWTPEDAARFEARAKVLGDIYDKLEPIPGVHVNGDLTMGENIADLGGLLLALDAYHKSLNGQPAPVIDGLTGDQRVFLGWAQVWREKSREAALKEQLTTDPHSPGSVRAATSPRNIDAWYAAFGVSPDQKEYIAPEARARIW</sequence>
<keyword evidence="8" id="KW-0732">Signal</keyword>
<dbReference type="RefSeq" id="WP_039243743.1">
    <property type="nucleotide sequence ID" value="NZ_JWSY01000002.1"/>
</dbReference>
<dbReference type="PRINTS" id="PR00786">
    <property type="entry name" value="NEPRILYSIN"/>
</dbReference>
<dbReference type="GO" id="GO:0005886">
    <property type="term" value="C:plasma membrane"/>
    <property type="evidence" value="ECO:0007669"/>
    <property type="project" value="TreeGrafter"/>
</dbReference>
<keyword evidence="5" id="KW-0378">Hydrolase</keyword>
<name>A0A0B4E334_9CAUL</name>
<reference evidence="11 12" key="1">
    <citation type="submission" date="2014-12" db="EMBL/GenBank/DDBJ databases">
        <title>Genome sequencing of Brevundimonas nasdae TPW30.</title>
        <authorList>
            <person name="Tan P.W."/>
            <person name="Chan K.-G."/>
        </authorList>
    </citation>
    <scope>NUCLEOTIDE SEQUENCE [LARGE SCALE GENOMIC DNA]</scope>
    <source>
        <strain evidence="11 12">TPW30</strain>
    </source>
</reference>
<proteinExistence type="inferred from homology"/>
<feature type="chain" id="PRO_5002101332" evidence="8">
    <location>
        <begin position="26"/>
        <end position="694"/>
    </location>
</feature>
<dbReference type="GO" id="GO:0016485">
    <property type="term" value="P:protein processing"/>
    <property type="evidence" value="ECO:0007669"/>
    <property type="project" value="TreeGrafter"/>
</dbReference>
<evidence type="ECO:0000313" key="11">
    <source>
        <dbReference type="EMBL" id="KIC60993.1"/>
    </source>
</evidence>
<dbReference type="STRING" id="172043.RM53_00720"/>
<dbReference type="Proteomes" id="UP000031166">
    <property type="component" value="Unassembled WGS sequence"/>
</dbReference>
<comment type="caution">
    <text evidence="11">The sequence shown here is derived from an EMBL/GenBank/DDBJ whole genome shotgun (WGS) entry which is preliminary data.</text>
</comment>
<evidence type="ECO:0000313" key="12">
    <source>
        <dbReference type="Proteomes" id="UP000031166"/>
    </source>
</evidence>
<dbReference type="EMBL" id="JWSY01000002">
    <property type="protein sequence ID" value="KIC60993.1"/>
    <property type="molecule type" value="Genomic_DNA"/>
</dbReference>
<organism evidence="11 12">
    <name type="scientific">Brevundimonas nasdae</name>
    <dbReference type="NCBI Taxonomy" id="172043"/>
    <lineage>
        <taxon>Bacteria</taxon>
        <taxon>Pseudomonadati</taxon>
        <taxon>Pseudomonadota</taxon>
        <taxon>Alphaproteobacteria</taxon>
        <taxon>Caulobacterales</taxon>
        <taxon>Caulobacteraceae</taxon>
        <taxon>Brevundimonas</taxon>
    </lineage>
</organism>
<evidence type="ECO:0000256" key="3">
    <source>
        <dbReference type="ARBA" id="ARBA00022670"/>
    </source>
</evidence>
<dbReference type="InterPro" id="IPR000718">
    <property type="entry name" value="Peptidase_M13"/>
</dbReference>
<protein>
    <submittedName>
        <fullName evidence="11">Peptidase M13</fullName>
    </submittedName>
</protein>
<evidence type="ECO:0000256" key="2">
    <source>
        <dbReference type="ARBA" id="ARBA00007357"/>
    </source>
</evidence>
<dbReference type="InterPro" id="IPR008753">
    <property type="entry name" value="Peptidase_M13_N"/>
</dbReference>
<feature type="domain" description="Peptidase M13 N-terminal" evidence="10">
    <location>
        <begin position="65"/>
        <end position="438"/>
    </location>
</feature>
<dbReference type="Pfam" id="PF01431">
    <property type="entry name" value="Peptidase_M13"/>
    <property type="match status" value="1"/>
</dbReference>
<dbReference type="CDD" id="cd08662">
    <property type="entry name" value="M13"/>
    <property type="match status" value="1"/>
</dbReference>
<evidence type="ECO:0000256" key="5">
    <source>
        <dbReference type="ARBA" id="ARBA00022801"/>
    </source>
</evidence>
<evidence type="ECO:0000256" key="4">
    <source>
        <dbReference type="ARBA" id="ARBA00022723"/>
    </source>
</evidence>
<dbReference type="InterPro" id="IPR024079">
    <property type="entry name" value="MetalloPept_cat_dom_sf"/>
</dbReference>
<keyword evidence="6" id="KW-0862">Zinc</keyword>
<accession>A0A0B4E334</accession>
<evidence type="ECO:0000256" key="7">
    <source>
        <dbReference type="ARBA" id="ARBA00023049"/>
    </source>
</evidence>
<evidence type="ECO:0000256" key="8">
    <source>
        <dbReference type="SAM" id="SignalP"/>
    </source>
</evidence>
<dbReference type="Gene3D" id="1.10.1380.10">
    <property type="entry name" value="Neutral endopeptidase , domain2"/>
    <property type="match status" value="1"/>
</dbReference>
<dbReference type="SUPFAM" id="SSF55486">
    <property type="entry name" value="Metalloproteases ('zincins'), catalytic domain"/>
    <property type="match status" value="1"/>
</dbReference>
<evidence type="ECO:0000256" key="6">
    <source>
        <dbReference type="ARBA" id="ARBA00022833"/>
    </source>
</evidence>
<gene>
    <name evidence="11" type="ORF">RM53_00720</name>
</gene>
<dbReference type="Pfam" id="PF05649">
    <property type="entry name" value="Peptidase_M13_N"/>
    <property type="match status" value="1"/>
</dbReference>
<dbReference type="GO" id="GO:0046872">
    <property type="term" value="F:metal ion binding"/>
    <property type="evidence" value="ECO:0007669"/>
    <property type="project" value="UniProtKB-KW"/>
</dbReference>
<feature type="signal peptide" evidence="8">
    <location>
        <begin position="1"/>
        <end position="25"/>
    </location>
</feature>
<comment type="cofactor">
    <cofactor evidence="1">
        <name>Zn(2+)</name>
        <dbReference type="ChEBI" id="CHEBI:29105"/>
    </cofactor>
</comment>
<keyword evidence="3" id="KW-0645">Protease</keyword>
<dbReference type="Gene3D" id="3.40.390.10">
    <property type="entry name" value="Collagenase (Catalytic Domain)"/>
    <property type="match status" value="1"/>
</dbReference>
<comment type="similarity">
    <text evidence="2">Belongs to the peptidase M13 family.</text>
</comment>
<dbReference type="AlphaFoldDB" id="A0A0B4E334"/>
<feature type="domain" description="Peptidase M13 C-terminal" evidence="9">
    <location>
        <begin position="490"/>
        <end position="689"/>
    </location>
</feature>
<dbReference type="PROSITE" id="PS51885">
    <property type="entry name" value="NEPRILYSIN"/>
    <property type="match status" value="1"/>
</dbReference>